<dbReference type="EMBL" id="QHJG01000072">
    <property type="protein sequence ID" value="PWY53793.1"/>
    <property type="molecule type" value="Genomic_DNA"/>
</dbReference>
<gene>
    <name evidence="1" type="ORF">DGG96_20420</name>
    <name evidence="2" type="ORF">ELY20_16640</name>
</gene>
<sequence>MNILLLIALIVTFAAWLAGLFIKSIGKASDFQAHSAKVTSALSYVFLGIRGLNKKLYLTQSDFEKASGFPINYTLKSSPSGLSAASLKYSALAMI</sequence>
<accession>A0A317TWR7</accession>
<evidence type="ECO:0000313" key="2">
    <source>
        <dbReference type="EMBL" id="RUR18306.1"/>
    </source>
</evidence>
<evidence type="ECO:0000313" key="3">
    <source>
        <dbReference type="Proteomes" id="UP000247152"/>
    </source>
</evidence>
<reference evidence="2 4" key="2">
    <citation type="submission" date="2018-12" db="EMBL/GenBank/DDBJ databases">
        <title>Legionella sp,whole genome shotgun sequence.</title>
        <authorList>
            <person name="Wu H."/>
        </authorList>
    </citation>
    <scope>NUCLEOTIDE SEQUENCE [LARGE SCALE GENOMIC DNA]</scope>
    <source>
        <strain evidence="2">Km489</strain>
        <strain evidence="4">km489</strain>
    </source>
</reference>
<keyword evidence="4" id="KW-1185">Reference proteome</keyword>
<dbReference type="AlphaFoldDB" id="A0A317TWR7"/>
<proteinExistence type="predicted"/>
<dbReference type="OrthoDB" id="6140187at2"/>
<evidence type="ECO:0000313" key="4">
    <source>
        <dbReference type="Proteomes" id="UP000287374"/>
    </source>
</evidence>
<name>A0A317TWR7_9GAMM</name>
<reference evidence="1 3" key="1">
    <citation type="submission" date="2018-05" db="EMBL/GenBank/DDBJ databases">
        <title>Legionella qingyii sp.nov., whole genome shotgun sequence.</title>
        <authorList>
            <person name="Wu H."/>
            <person name="Zhu Q."/>
            <person name="Hu C."/>
        </authorList>
    </citation>
    <scope>NUCLEOTIDE SEQUENCE [LARGE SCALE GENOMIC DNA]</scope>
    <source>
        <strain evidence="1 3">HEB18</strain>
    </source>
</reference>
<dbReference type="EMBL" id="RZGX01000041">
    <property type="protein sequence ID" value="RUR18306.1"/>
    <property type="molecule type" value="Genomic_DNA"/>
</dbReference>
<protein>
    <submittedName>
        <fullName evidence="1">Uncharacterized protein</fullName>
    </submittedName>
</protein>
<dbReference type="Proteomes" id="UP000287374">
    <property type="component" value="Unassembled WGS sequence"/>
</dbReference>
<organism evidence="1 3">
    <name type="scientific">Legionella qingyii</name>
    <dbReference type="NCBI Taxonomy" id="2184757"/>
    <lineage>
        <taxon>Bacteria</taxon>
        <taxon>Pseudomonadati</taxon>
        <taxon>Pseudomonadota</taxon>
        <taxon>Gammaproteobacteria</taxon>
        <taxon>Legionellales</taxon>
        <taxon>Legionellaceae</taxon>
        <taxon>Legionella</taxon>
    </lineage>
</organism>
<dbReference type="RefSeq" id="WP_110144296.1">
    <property type="nucleotide sequence ID" value="NZ_QHJG01000072.1"/>
</dbReference>
<evidence type="ECO:0000313" key="1">
    <source>
        <dbReference type="EMBL" id="PWY53793.1"/>
    </source>
</evidence>
<dbReference type="Proteomes" id="UP000247152">
    <property type="component" value="Unassembled WGS sequence"/>
</dbReference>
<comment type="caution">
    <text evidence="1">The sequence shown here is derived from an EMBL/GenBank/DDBJ whole genome shotgun (WGS) entry which is preliminary data.</text>
</comment>